<evidence type="ECO:0000256" key="1">
    <source>
        <dbReference type="SAM" id="Phobius"/>
    </source>
</evidence>
<organism evidence="2 3">
    <name type="scientific">Companilactobacillus nuruki</name>
    <dbReference type="NCBI Taxonomy" id="1993540"/>
    <lineage>
        <taxon>Bacteria</taxon>
        <taxon>Bacillati</taxon>
        <taxon>Bacillota</taxon>
        <taxon>Bacilli</taxon>
        <taxon>Lactobacillales</taxon>
        <taxon>Lactobacillaceae</taxon>
        <taxon>Companilactobacillus</taxon>
    </lineage>
</organism>
<proteinExistence type="predicted"/>
<evidence type="ECO:0000313" key="3">
    <source>
        <dbReference type="Proteomes" id="UP000235649"/>
    </source>
</evidence>
<dbReference type="NCBIfam" id="TIGR01655">
    <property type="entry name" value="yxeA_fam"/>
    <property type="match status" value="1"/>
</dbReference>
<dbReference type="EMBL" id="NIPR01000007">
    <property type="protein sequence ID" value="PMD72252.1"/>
    <property type="molecule type" value="Genomic_DNA"/>
</dbReference>
<dbReference type="SUPFAM" id="SSF159121">
    <property type="entry name" value="BC4932-like"/>
    <property type="match status" value="1"/>
</dbReference>
<feature type="transmembrane region" description="Helical" evidence="1">
    <location>
        <begin position="7"/>
        <end position="27"/>
    </location>
</feature>
<evidence type="ECO:0000313" key="2">
    <source>
        <dbReference type="EMBL" id="PMD72252.1"/>
    </source>
</evidence>
<dbReference type="InterPro" id="IPR006542">
    <property type="entry name" value="DUF1093"/>
</dbReference>
<dbReference type="Pfam" id="PF06486">
    <property type="entry name" value="DUF1093"/>
    <property type="match status" value="1"/>
</dbReference>
<keyword evidence="3" id="KW-1185">Reference proteome</keyword>
<dbReference type="Proteomes" id="UP000235649">
    <property type="component" value="Unassembled WGS sequence"/>
</dbReference>
<name>A0A2N7AVQ2_9LACO</name>
<keyword evidence="1" id="KW-1133">Transmembrane helix</keyword>
<dbReference type="PANTHER" id="PTHR36433:SF2">
    <property type="entry name" value="YXEA FAMILY PROTEIN"/>
    <property type="match status" value="1"/>
</dbReference>
<comment type="caution">
    <text evidence="2">The sequence shown here is derived from an EMBL/GenBank/DDBJ whole genome shotgun (WGS) entry which is preliminary data.</text>
</comment>
<keyword evidence="1" id="KW-0812">Transmembrane</keyword>
<keyword evidence="1" id="KW-0472">Membrane</keyword>
<sequence length="125" mass="14701">MNMSKKVWAGIITVIILLVPLSIYQFWYVPNYGGDDYYTFVGDSYKEIIVKDTSGNDHREYNYSQKAYDKNGNEKLLKFYSALGRPIKANNYLKITYNQKRDQVISWEKVQKSQVPRDSLEKILK</sequence>
<protein>
    <recommendedName>
        <fullName evidence="4">YxeA family protein</fullName>
    </recommendedName>
</protein>
<dbReference type="PANTHER" id="PTHR36433">
    <property type="entry name" value="HYPOTHETICAL CYTOSOLIC PROTEIN"/>
    <property type="match status" value="1"/>
</dbReference>
<accession>A0A2N7AVQ2</accession>
<gene>
    <name evidence="2" type="ORF">CBP76_03705</name>
</gene>
<dbReference type="AlphaFoldDB" id="A0A2N7AVQ2"/>
<reference evidence="2 3" key="1">
    <citation type="submission" date="2017-05" db="EMBL/GenBank/DDBJ databases">
        <title>Lactobacillus nurukis nov., sp. nov., isolated from nuruk.</title>
        <authorList>
            <person name="Kim S.-J."/>
        </authorList>
    </citation>
    <scope>NUCLEOTIDE SEQUENCE [LARGE SCALE GENOMIC DNA]</scope>
    <source>
        <strain evidence="2 3">SYF10-1a</strain>
    </source>
</reference>
<dbReference type="Gene3D" id="2.40.50.480">
    <property type="match status" value="1"/>
</dbReference>
<evidence type="ECO:0008006" key="4">
    <source>
        <dbReference type="Google" id="ProtNLM"/>
    </source>
</evidence>
<dbReference type="OrthoDB" id="8719215at2"/>
<dbReference type="InterPro" id="IPR036166">
    <property type="entry name" value="YxeA-like_sf"/>
</dbReference>